<dbReference type="InterPro" id="IPR043128">
    <property type="entry name" value="Rev_trsase/Diguanyl_cyclase"/>
</dbReference>
<dbReference type="InterPro" id="IPR033479">
    <property type="entry name" value="dCache_1"/>
</dbReference>
<dbReference type="InterPro" id="IPR000014">
    <property type="entry name" value="PAS"/>
</dbReference>
<evidence type="ECO:0000256" key="12">
    <source>
        <dbReference type="SAM" id="Phobius"/>
    </source>
</evidence>
<keyword evidence="11 12" id="KW-0472">Membrane</keyword>
<dbReference type="NCBIfam" id="TIGR00229">
    <property type="entry name" value="sensory_box"/>
    <property type="match status" value="1"/>
</dbReference>
<dbReference type="GO" id="GO:0005524">
    <property type="term" value="F:ATP binding"/>
    <property type="evidence" value="ECO:0007669"/>
    <property type="project" value="UniProtKB-KW"/>
</dbReference>
<keyword evidence="10" id="KW-0902">Two-component regulatory system</keyword>
<keyword evidence="5 12" id="KW-0812">Transmembrane</keyword>
<proteinExistence type="predicted"/>
<evidence type="ECO:0000256" key="10">
    <source>
        <dbReference type="ARBA" id="ARBA00023012"/>
    </source>
</evidence>
<evidence type="ECO:0000256" key="11">
    <source>
        <dbReference type="ARBA" id="ARBA00023136"/>
    </source>
</evidence>
<dbReference type="InterPro" id="IPR029787">
    <property type="entry name" value="Nucleotide_cyclase"/>
</dbReference>
<keyword evidence="8" id="KW-0067">ATP-binding</keyword>
<dbReference type="PROSITE" id="PS50113">
    <property type="entry name" value="PAC"/>
    <property type="match status" value="1"/>
</dbReference>
<dbReference type="STRING" id="1796616.A4V09_09215"/>
<dbReference type="GO" id="GO:0005886">
    <property type="term" value="C:plasma membrane"/>
    <property type="evidence" value="ECO:0007669"/>
    <property type="project" value="UniProtKB-SubCell"/>
</dbReference>
<dbReference type="InterPro" id="IPR000160">
    <property type="entry name" value="GGDEF_dom"/>
</dbReference>
<organism evidence="15 16">
    <name type="scientific">Blautia pseudococcoides</name>
    <dbReference type="NCBI Taxonomy" id="1796616"/>
    <lineage>
        <taxon>Bacteria</taxon>
        <taxon>Bacillati</taxon>
        <taxon>Bacillota</taxon>
        <taxon>Clostridia</taxon>
        <taxon>Lachnospirales</taxon>
        <taxon>Lachnospiraceae</taxon>
        <taxon>Blautia</taxon>
    </lineage>
</organism>
<dbReference type="CDD" id="cd00130">
    <property type="entry name" value="PAS"/>
    <property type="match status" value="1"/>
</dbReference>
<feature type="transmembrane region" description="Helical" evidence="12">
    <location>
        <begin position="89"/>
        <end position="108"/>
    </location>
</feature>
<dbReference type="GO" id="GO:0000160">
    <property type="term" value="P:phosphorelay signal transduction system"/>
    <property type="evidence" value="ECO:0007669"/>
    <property type="project" value="UniProtKB-KW"/>
</dbReference>
<evidence type="ECO:0000256" key="3">
    <source>
        <dbReference type="ARBA" id="ARBA00022553"/>
    </source>
</evidence>
<evidence type="ECO:0000256" key="2">
    <source>
        <dbReference type="ARBA" id="ARBA00022475"/>
    </source>
</evidence>
<evidence type="ECO:0008006" key="17">
    <source>
        <dbReference type="Google" id="ProtNLM"/>
    </source>
</evidence>
<accession>A0A1C7I8F6</accession>
<dbReference type="EMBL" id="CP015405">
    <property type="protein sequence ID" value="ANU75926.2"/>
    <property type="molecule type" value="Genomic_DNA"/>
</dbReference>
<comment type="subcellular location">
    <subcellularLocation>
        <location evidence="1">Cell membrane</location>
        <topology evidence="1">Multi-pass membrane protein</topology>
    </subcellularLocation>
</comment>
<evidence type="ECO:0000256" key="7">
    <source>
        <dbReference type="ARBA" id="ARBA00022777"/>
    </source>
</evidence>
<dbReference type="CDD" id="cd01949">
    <property type="entry name" value="GGDEF"/>
    <property type="match status" value="1"/>
</dbReference>
<evidence type="ECO:0000256" key="4">
    <source>
        <dbReference type="ARBA" id="ARBA00022679"/>
    </source>
</evidence>
<evidence type="ECO:0000256" key="5">
    <source>
        <dbReference type="ARBA" id="ARBA00022692"/>
    </source>
</evidence>
<dbReference type="Pfam" id="PF02743">
    <property type="entry name" value="dCache_1"/>
    <property type="match status" value="1"/>
</dbReference>
<evidence type="ECO:0000259" key="13">
    <source>
        <dbReference type="PROSITE" id="PS50113"/>
    </source>
</evidence>
<feature type="domain" description="PAC" evidence="13">
    <location>
        <begin position="490"/>
        <end position="542"/>
    </location>
</feature>
<dbReference type="PROSITE" id="PS50887">
    <property type="entry name" value="GGDEF"/>
    <property type="match status" value="1"/>
</dbReference>
<dbReference type="Pfam" id="PF08447">
    <property type="entry name" value="PAS_3"/>
    <property type="match status" value="1"/>
</dbReference>
<keyword evidence="4" id="KW-0808">Transferase</keyword>
<dbReference type="InterPro" id="IPR035965">
    <property type="entry name" value="PAS-like_dom_sf"/>
</dbReference>
<dbReference type="KEGG" id="byl:A4V09_09215"/>
<dbReference type="Proteomes" id="UP000092574">
    <property type="component" value="Chromosome"/>
</dbReference>
<dbReference type="Gene3D" id="3.30.450.20">
    <property type="entry name" value="PAS domain"/>
    <property type="match status" value="2"/>
</dbReference>
<evidence type="ECO:0000256" key="8">
    <source>
        <dbReference type="ARBA" id="ARBA00022840"/>
    </source>
</evidence>
<dbReference type="InterPro" id="IPR013655">
    <property type="entry name" value="PAS_fold_3"/>
</dbReference>
<dbReference type="PANTHER" id="PTHR44757">
    <property type="entry name" value="DIGUANYLATE CYCLASE DGCP"/>
    <property type="match status" value="1"/>
</dbReference>
<evidence type="ECO:0000256" key="1">
    <source>
        <dbReference type="ARBA" id="ARBA00004651"/>
    </source>
</evidence>
<keyword evidence="2" id="KW-1003">Cell membrane</keyword>
<keyword evidence="7" id="KW-0418">Kinase</keyword>
<keyword evidence="9 12" id="KW-1133">Transmembrane helix</keyword>
<dbReference type="NCBIfam" id="TIGR00254">
    <property type="entry name" value="GGDEF"/>
    <property type="match status" value="1"/>
</dbReference>
<gene>
    <name evidence="15" type="ORF">A4V09_09215</name>
</gene>
<reference evidence="15" key="1">
    <citation type="submission" date="2017-04" db="EMBL/GenBank/DDBJ databases">
        <title>Complete Genome Sequences of Twelve Strains of a Stable Defined Moderately Diverse Mouse Microbiota 2 (sDMDMm2).</title>
        <authorList>
            <person name="Uchimura Y."/>
            <person name="Wyss M."/>
            <person name="Brugiroux S."/>
            <person name="Limenitakis J.P."/>
            <person name="Stecher B."/>
            <person name="McCoy K.D."/>
            <person name="Macpherson A.J."/>
        </authorList>
    </citation>
    <scope>NUCLEOTIDE SEQUENCE</scope>
    <source>
        <strain evidence="15">YL58</strain>
    </source>
</reference>
<dbReference type="SUPFAM" id="SSF103190">
    <property type="entry name" value="Sensory domain-like"/>
    <property type="match status" value="1"/>
</dbReference>
<keyword evidence="3" id="KW-0597">Phosphoprotein</keyword>
<keyword evidence="6" id="KW-0547">Nucleotide-binding</keyword>
<dbReference type="SMART" id="SM00267">
    <property type="entry name" value="GGDEF"/>
    <property type="match status" value="1"/>
</dbReference>
<feature type="domain" description="GGDEF" evidence="14">
    <location>
        <begin position="572"/>
        <end position="704"/>
    </location>
</feature>
<evidence type="ECO:0000313" key="15">
    <source>
        <dbReference type="EMBL" id="ANU75926.2"/>
    </source>
</evidence>
<dbReference type="InterPro" id="IPR052155">
    <property type="entry name" value="Biofilm_reg_signaling"/>
</dbReference>
<feature type="transmembrane region" description="Helical" evidence="12">
    <location>
        <begin position="375"/>
        <end position="394"/>
    </location>
</feature>
<evidence type="ECO:0000313" key="16">
    <source>
        <dbReference type="Proteomes" id="UP000092574"/>
    </source>
</evidence>
<dbReference type="SUPFAM" id="SSF55073">
    <property type="entry name" value="Nucleotide cyclase"/>
    <property type="match status" value="1"/>
</dbReference>
<dbReference type="OrthoDB" id="9804747at2"/>
<evidence type="ECO:0000259" key="14">
    <source>
        <dbReference type="PROSITE" id="PS50887"/>
    </source>
</evidence>
<keyword evidence="16" id="KW-1185">Reference proteome</keyword>
<dbReference type="SUPFAM" id="SSF55785">
    <property type="entry name" value="PYP-like sensor domain (PAS domain)"/>
    <property type="match status" value="1"/>
</dbReference>
<name>A0A1C7I8F6_9FIRM</name>
<dbReference type="InterPro" id="IPR029151">
    <property type="entry name" value="Sensor-like_sf"/>
</dbReference>
<evidence type="ECO:0000256" key="6">
    <source>
        <dbReference type="ARBA" id="ARBA00022741"/>
    </source>
</evidence>
<protein>
    <recommendedName>
        <fullName evidence="17">PAS domain S-box-containing protein/diguanylate cyclase (GGDEF)-like protein</fullName>
    </recommendedName>
</protein>
<evidence type="ECO:0000256" key="9">
    <source>
        <dbReference type="ARBA" id="ARBA00022989"/>
    </source>
</evidence>
<dbReference type="PANTHER" id="PTHR44757:SF2">
    <property type="entry name" value="BIOFILM ARCHITECTURE MAINTENANCE PROTEIN MBAA"/>
    <property type="match status" value="1"/>
</dbReference>
<dbReference type="Gene3D" id="3.30.70.270">
    <property type="match status" value="1"/>
</dbReference>
<dbReference type="GO" id="GO:0016301">
    <property type="term" value="F:kinase activity"/>
    <property type="evidence" value="ECO:0007669"/>
    <property type="project" value="UniProtKB-KW"/>
</dbReference>
<dbReference type="InterPro" id="IPR000700">
    <property type="entry name" value="PAS-assoc_C"/>
</dbReference>
<sequence length="709" mass="81169">MIPGGRSGMEKAGWLLSAKWQRKTWLITRRRSRYSCLQRKKWKTWSRTASDRGKDKRKIWNTSCTRKYERRKEYGTCMTKKRKHTRAELTLWVFVVLTVFLAAAVINYNQKTNRRVSEEIHGTLESYAQQQAEHVGTVLAGQFNSLNAFASYLGQEGMENTETFLSAANAIRRTQEFDRITMADVNGNGMTNDGIQRNIQDLTEFQEAVKGEQTISEPFLSSMEDGYLCVLLAVPINNPQQEIIGVLCGSYTAEQFGALFLHDNFKRNDACVLINGQGDVIVASQEERIVVGDKSLENVFEKTQKESFLDGHSVEDMQQAVLNGEKLVSLIQDGSQEYYVTQTPFGYNGWTLLSAIKRSEVDSAYAFVRSYAVKLNMAFAVYFLFCFLLMFYLFRSERSSLRAQTQKLMEEKEKLEVSEERFRLLARDSDVLVFELNYLEHTLEFNENFEKILGIKPDYQSFLDGKWVYPEDVSAFSRILPQSSSRKGVMTRNIRFCNLDGVYIWFSVLTSIFADDRGRVVRILGKMMNIDESMREKEALRLRAQTDSMTGLYNKMATEELVTHALRKYKDSVCALLIVDMDNLKRINDTLGHTQGDRAIVGFADALQRTFRSSDIVGRIGGDEFMVFLINVQSSQQLTLILDAIVKKWDFLYTGEKDDYPVHGSIGAALTNSSENFQELYRKADMALYKAKRGGKDGYAVYSPEMEEK</sequence>
<dbReference type="Pfam" id="PF00990">
    <property type="entry name" value="GGDEF"/>
    <property type="match status" value="1"/>
</dbReference>
<dbReference type="AlphaFoldDB" id="A0A1C7I8F6"/>